<proteinExistence type="predicted"/>
<accession>A0ABR9FRK0</accession>
<dbReference type="InterPro" id="IPR013762">
    <property type="entry name" value="Integrase-like_cat_sf"/>
</dbReference>
<dbReference type="EMBL" id="RRZA01000081">
    <property type="protein sequence ID" value="MBE0459458.1"/>
    <property type="molecule type" value="Genomic_DNA"/>
</dbReference>
<evidence type="ECO:0000313" key="3">
    <source>
        <dbReference type="Proteomes" id="UP000707245"/>
    </source>
</evidence>
<dbReference type="Proteomes" id="UP000707245">
    <property type="component" value="Unassembled WGS sequence"/>
</dbReference>
<feature type="non-terminal residue" evidence="2">
    <location>
        <position position="1"/>
    </location>
</feature>
<keyword evidence="3" id="KW-1185">Reference proteome</keyword>
<gene>
    <name evidence="2" type="ORF">EI167_18855</name>
</gene>
<reference evidence="2 3" key="1">
    <citation type="submission" date="2020-07" db="EMBL/GenBank/DDBJ databases">
        <title>Halophilic bacteria isolated from french cheeses.</title>
        <authorList>
            <person name="Kothe C.I."/>
            <person name="Farah-Kraiem B."/>
            <person name="Renault P."/>
            <person name="Dridi B."/>
        </authorList>
    </citation>
    <scope>NUCLEOTIDE SEQUENCE [LARGE SCALE GENOMIC DNA]</scope>
    <source>
        <strain evidence="2 3">FME14</strain>
    </source>
</reference>
<dbReference type="InterPro" id="IPR011010">
    <property type="entry name" value="DNA_brk_join_enz"/>
</dbReference>
<comment type="caution">
    <text evidence="2">The sequence shown here is derived from an EMBL/GenBank/DDBJ whole genome shotgun (WGS) entry which is preliminary data.</text>
</comment>
<sequence>TVQAQLGHSDVKTTQIYTHVLQQGANGVISPLSKIL</sequence>
<dbReference type="SUPFAM" id="SSF56349">
    <property type="entry name" value="DNA breaking-rejoining enzymes"/>
    <property type="match status" value="1"/>
</dbReference>
<name>A0ABR9FRK0_9GAMM</name>
<dbReference type="Gene3D" id="1.10.443.10">
    <property type="entry name" value="Intergrase catalytic core"/>
    <property type="match status" value="1"/>
</dbReference>
<organism evidence="2 3">
    <name type="scientific">Pseudoalteromonas prydzensis</name>
    <dbReference type="NCBI Taxonomy" id="182141"/>
    <lineage>
        <taxon>Bacteria</taxon>
        <taxon>Pseudomonadati</taxon>
        <taxon>Pseudomonadota</taxon>
        <taxon>Gammaproteobacteria</taxon>
        <taxon>Alteromonadales</taxon>
        <taxon>Pseudoalteromonadaceae</taxon>
        <taxon>Pseudoalteromonas</taxon>
    </lineage>
</organism>
<protein>
    <submittedName>
        <fullName evidence="2">Integron integrase</fullName>
    </submittedName>
</protein>
<keyword evidence="1" id="KW-0233">DNA recombination</keyword>
<evidence type="ECO:0000313" key="2">
    <source>
        <dbReference type="EMBL" id="MBE0459458.1"/>
    </source>
</evidence>
<evidence type="ECO:0000256" key="1">
    <source>
        <dbReference type="ARBA" id="ARBA00023172"/>
    </source>
</evidence>